<evidence type="ECO:0000256" key="2">
    <source>
        <dbReference type="ARBA" id="ARBA00022737"/>
    </source>
</evidence>
<dbReference type="SUPFAM" id="SSF141072">
    <property type="entry name" value="CalX-like"/>
    <property type="match status" value="2"/>
</dbReference>
<feature type="domain" description="Calx-beta" evidence="5">
    <location>
        <begin position="65"/>
        <end position="172"/>
    </location>
</feature>
<evidence type="ECO:0000256" key="4">
    <source>
        <dbReference type="ARBA" id="ARBA00023065"/>
    </source>
</evidence>
<feature type="non-terminal residue" evidence="6">
    <location>
        <position position="280"/>
    </location>
</feature>
<dbReference type="Gene3D" id="2.60.40.2030">
    <property type="match status" value="2"/>
</dbReference>
<dbReference type="InterPro" id="IPR058515">
    <property type="entry name" value="DUF8202"/>
</dbReference>
<keyword evidence="3" id="KW-0106">Calcium</keyword>
<keyword evidence="4" id="KW-0406">Ion transport</keyword>
<reference evidence="6" key="1">
    <citation type="journal article" date="2014" name="Front. Microbiol.">
        <title>High frequency of phylogenetically diverse reductive dehalogenase-homologous genes in deep subseafloor sedimentary metagenomes.</title>
        <authorList>
            <person name="Kawai M."/>
            <person name="Futagami T."/>
            <person name="Toyoda A."/>
            <person name="Takaki Y."/>
            <person name="Nishi S."/>
            <person name="Hori S."/>
            <person name="Arai W."/>
            <person name="Tsubouchi T."/>
            <person name="Morono Y."/>
            <person name="Uchiyama I."/>
            <person name="Ito T."/>
            <person name="Fujiyama A."/>
            <person name="Inagaki F."/>
            <person name="Takami H."/>
        </authorList>
    </citation>
    <scope>NUCLEOTIDE SEQUENCE</scope>
    <source>
        <strain evidence="6">Expedition CK06-06</strain>
    </source>
</reference>
<dbReference type="PANTHER" id="PTHR11878:SF65">
    <property type="entry name" value="NA_CA-EXCHANGE PROTEIN, ISOFORM G"/>
    <property type="match status" value="1"/>
</dbReference>
<organism evidence="6">
    <name type="scientific">marine sediment metagenome</name>
    <dbReference type="NCBI Taxonomy" id="412755"/>
    <lineage>
        <taxon>unclassified sequences</taxon>
        <taxon>metagenomes</taxon>
        <taxon>ecological metagenomes</taxon>
    </lineage>
</organism>
<evidence type="ECO:0000259" key="5">
    <source>
        <dbReference type="SMART" id="SM00237"/>
    </source>
</evidence>
<feature type="non-terminal residue" evidence="6">
    <location>
        <position position="1"/>
    </location>
</feature>
<dbReference type="GO" id="GO:0016020">
    <property type="term" value="C:membrane"/>
    <property type="evidence" value="ECO:0007669"/>
    <property type="project" value="InterPro"/>
</dbReference>
<gene>
    <name evidence="6" type="ORF">S03H2_36884</name>
</gene>
<evidence type="ECO:0000256" key="1">
    <source>
        <dbReference type="ARBA" id="ARBA00022729"/>
    </source>
</evidence>
<name>X1IPB3_9ZZZZ</name>
<dbReference type="PANTHER" id="PTHR11878">
    <property type="entry name" value="SODIUM/CALCIUM EXCHANGER"/>
    <property type="match status" value="1"/>
</dbReference>
<dbReference type="SMART" id="SM00237">
    <property type="entry name" value="Calx_beta"/>
    <property type="match status" value="1"/>
</dbReference>
<dbReference type="EMBL" id="BARU01022666">
    <property type="protein sequence ID" value="GAH59393.1"/>
    <property type="molecule type" value="Genomic_DNA"/>
</dbReference>
<dbReference type="InterPro" id="IPR003644">
    <property type="entry name" value="Calx_beta"/>
</dbReference>
<keyword evidence="2" id="KW-0677">Repeat</keyword>
<dbReference type="AlphaFoldDB" id="X1IPB3"/>
<dbReference type="Pfam" id="PF03160">
    <property type="entry name" value="Calx-beta"/>
    <property type="match status" value="1"/>
</dbReference>
<protein>
    <recommendedName>
        <fullName evidence="5">Calx-beta domain-containing protein</fullName>
    </recommendedName>
</protein>
<dbReference type="GO" id="GO:0030001">
    <property type="term" value="P:metal ion transport"/>
    <property type="evidence" value="ECO:0007669"/>
    <property type="project" value="TreeGrafter"/>
</dbReference>
<keyword evidence="4" id="KW-0813">Transport</keyword>
<dbReference type="GO" id="GO:0007154">
    <property type="term" value="P:cell communication"/>
    <property type="evidence" value="ECO:0007669"/>
    <property type="project" value="InterPro"/>
</dbReference>
<sequence length="280" mass="30285">LRITREWKLDETGDIGSIIITLDTVLLPAKTSDFTEYVVWVDSDGNFSSGATQYSLEFNNNEYITESVDFSAGNYISFGILRPVVRFSPSSSNDSEGTSPASIKVSLNHISTKTVTVDYSATGGTATNDSTDYDLDNGSLTFLAGDTVEYITPVIINDTIKESEETIIISLSNPSSNAIIGADTTHTFTINDDDNSRTIQFSVTTDNADEDKGQDTIVVEINLIDNDHHTTSDYTITGTATGSGEDYTLAAGTISVYAGYTSNIITFNINDDNLDEDNET</sequence>
<evidence type="ECO:0000313" key="6">
    <source>
        <dbReference type="EMBL" id="GAH59393.1"/>
    </source>
</evidence>
<accession>X1IPB3</accession>
<proteinExistence type="predicted"/>
<comment type="caution">
    <text evidence="6">The sequence shown here is derived from an EMBL/GenBank/DDBJ whole genome shotgun (WGS) entry which is preliminary data.</text>
</comment>
<dbReference type="Pfam" id="PF26628">
    <property type="entry name" value="DUF8202"/>
    <property type="match status" value="1"/>
</dbReference>
<evidence type="ECO:0000256" key="3">
    <source>
        <dbReference type="ARBA" id="ARBA00022837"/>
    </source>
</evidence>
<dbReference type="InterPro" id="IPR038081">
    <property type="entry name" value="CalX-like_sf"/>
</dbReference>
<dbReference type="InterPro" id="IPR051171">
    <property type="entry name" value="CaCA"/>
</dbReference>
<keyword evidence="1" id="KW-0732">Signal</keyword>